<reference evidence="1 2" key="1">
    <citation type="submission" date="2016-10" db="EMBL/GenBank/DDBJ databases">
        <authorList>
            <person name="de Groot N.N."/>
        </authorList>
    </citation>
    <scope>NUCLEOTIDE SEQUENCE [LARGE SCALE GENOMIC DNA]</scope>
    <source>
        <strain evidence="1 2">CGMCC 1.10836</strain>
    </source>
</reference>
<dbReference type="RefSeq" id="WP_139194098.1">
    <property type="nucleotide sequence ID" value="NZ_FOCO01000046.1"/>
</dbReference>
<evidence type="ECO:0000313" key="1">
    <source>
        <dbReference type="EMBL" id="SEO09371.1"/>
    </source>
</evidence>
<dbReference type="OrthoDB" id="7867279at2"/>
<evidence type="ECO:0000313" key="2">
    <source>
        <dbReference type="Proteomes" id="UP000183002"/>
    </source>
</evidence>
<gene>
    <name evidence="1" type="ORF">SAMN05216227_104615</name>
</gene>
<name>A0A1H8LWB0_9RHOB</name>
<sequence>MAQIIPIGTIPVTALIAEAQRELDMRRQVYWASVRAGTMRQADADKRIALMAAIVKRLTVTAAL</sequence>
<proteinExistence type="predicted"/>
<dbReference type="Proteomes" id="UP000183002">
    <property type="component" value="Unassembled WGS sequence"/>
</dbReference>
<accession>A0A1H8LWB0</accession>
<keyword evidence="2" id="KW-1185">Reference proteome</keyword>
<dbReference type="STRING" id="1077947.SAMN05216227_104615"/>
<protein>
    <submittedName>
        <fullName evidence="1">Uncharacterized protein</fullName>
    </submittedName>
</protein>
<organism evidence="1 2">
    <name type="scientific">Pseudorhodobacter antarcticus</name>
    <dbReference type="NCBI Taxonomy" id="1077947"/>
    <lineage>
        <taxon>Bacteria</taxon>
        <taxon>Pseudomonadati</taxon>
        <taxon>Pseudomonadota</taxon>
        <taxon>Alphaproteobacteria</taxon>
        <taxon>Rhodobacterales</taxon>
        <taxon>Paracoccaceae</taxon>
        <taxon>Pseudorhodobacter</taxon>
    </lineage>
</organism>
<dbReference type="AlphaFoldDB" id="A0A1H8LWB0"/>
<dbReference type="EMBL" id="FOCO01000046">
    <property type="protein sequence ID" value="SEO09371.1"/>
    <property type="molecule type" value="Genomic_DNA"/>
</dbReference>